<organism evidence="1 2">
    <name type="scientific">Scleroderma citrinum Foug A</name>
    <dbReference type="NCBI Taxonomy" id="1036808"/>
    <lineage>
        <taxon>Eukaryota</taxon>
        <taxon>Fungi</taxon>
        <taxon>Dikarya</taxon>
        <taxon>Basidiomycota</taxon>
        <taxon>Agaricomycotina</taxon>
        <taxon>Agaricomycetes</taxon>
        <taxon>Agaricomycetidae</taxon>
        <taxon>Boletales</taxon>
        <taxon>Sclerodermatineae</taxon>
        <taxon>Sclerodermataceae</taxon>
        <taxon>Scleroderma</taxon>
    </lineage>
</organism>
<gene>
    <name evidence="1" type="ORF">SCLCIDRAFT_274647</name>
</gene>
<reference evidence="2" key="2">
    <citation type="submission" date="2015-01" db="EMBL/GenBank/DDBJ databases">
        <title>Evolutionary Origins and Diversification of the Mycorrhizal Mutualists.</title>
        <authorList>
            <consortium name="DOE Joint Genome Institute"/>
            <consortium name="Mycorrhizal Genomics Consortium"/>
            <person name="Kohler A."/>
            <person name="Kuo A."/>
            <person name="Nagy L.G."/>
            <person name="Floudas D."/>
            <person name="Copeland A."/>
            <person name="Barry K.W."/>
            <person name="Cichocki N."/>
            <person name="Veneault-Fourrey C."/>
            <person name="LaButti K."/>
            <person name="Lindquist E.A."/>
            <person name="Lipzen A."/>
            <person name="Lundell T."/>
            <person name="Morin E."/>
            <person name="Murat C."/>
            <person name="Riley R."/>
            <person name="Ohm R."/>
            <person name="Sun H."/>
            <person name="Tunlid A."/>
            <person name="Henrissat B."/>
            <person name="Grigoriev I.V."/>
            <person name="Hibbett D.S."/>
            <person name="Martin F."/>
        </authorList>
    </citation>
    <scope>NUCLEOTIDE SEQUENCE [LARGE SCALE GENOMIC DNA]</scope>
    <source>
        <strain evidence="2">Foug A</strain>
    </source>
</reference>
<dbReference type="AlphaFoldDB" id="A0A0C3DHS1"/>
<sequence length="113" mass="12434">MTSRRKALVMGERVTFCGTVEMKRTAKKARCGRAADFWECGTMLKRSGKSPPGPKMDVGPLWETPGGYLLPEFADGWLCNGYDYRESLEHMCLTKWALRVAIVVGGASKDSAG</sequence>
<evidence type="ECO:0000313" key="1">
    <source>
        <dbReference type="EMBL" id="KIM55904.1"/>
    </source>
</evidence>
<dbReference type="EMBL" id="KN822125">
    <property type="protein sequence ID" value="KIM55904.1"/>
    <property type="molecule type" value="Genomic_DNA"/>
</dbReference>
<dbReference type="InParanoid" id="A0A0C3DHS1"/>
<evidence type="ECO:0000313" key="2">
    <source>
        <dbReference type="Proteomes" id="UP000053989"/>
    </source>
</evidence>
<proteinExistence type="predicted"/>
<keyword evidence="2" id="KW-1185">Reference proteome</keyword>
<dbReference type="Proteomes" id="UP000053989">
    <property type="component" value="Unassembled WGS sequence"/>
</dbReference>
<dbReference type="HOGENOM" id="CLU_2135011_0_0_1"/>
<accession>A0A0C3DHS1</accession>
<name>A0A0C3DHS1_9AGAM</name>
<reference evidence="1 2" key="1">
    <citation type="submission" date="2014-04" db="EMBL/GenBank/DDBJ databases">
        <authorList>
            <consortium name="DOE Joint Genome Institute"/>
            <person name="Kuo A."/>
            <person name="Kohler A."/>
            <person name="Nagy L.G."/>
            <person name="Floudas D."/>
            <person name="Copeland A."/>
            <person name="Barry K.W."/>
            <person name="Cichocki N."/>
            <person name="Veneault-Fourrey C."/>
            <person name="LaButti K."/>
            <person name="Lindquist E.A."/>
            <person name="Lipzen A."/>
            <person name="Lundell T."/>
            <person name="Morin E."/>
            <person name="Murat C."/>
            <person name="Sun H."/>
            <person name="Tunlid A."/>
            <person name="Henrissat B."/>
            <person name="Grigoriev I.V."/>
            <person name="Hibbett D.S."/>
            <person name="Martin F."/>
            <person name="Nordberg H.P."/>
            <person name="Cantor M.N."/>
            <person name="Hua S.X."/>
        </authorList>
    </citation>
    <scope>NUCLEOTIDE SEQUENCE [LARGE SCALE GENOMIC DNA]</scope>
    <source>
        <strain evidence="1 2">Foug A</strain>
    </source>
</reference>
<protein>
    <submittedName>
        <fullName evidence="1">Uncharacterized protein</fullName>
    </submittedName>
</protein>